<keyword evidence="3" id="KW-1185">Reference proteome</keyword>
<dbReference type="Proteomes" id="UP000606490">
    <property type="component" value="Unassembled WGS sequence"/>
</dbReference>
<dbReference type="RefSeq" id="WP_202825208.1">
    <property type="nucleotide sequence ID" value="NZ_JAEUXJ010000003.1"/>
</dbReference>
<feature type="transmembrane region" description="Helical" evidence="1">
    <location>
        <begin position="187"/>
        <end position="208"/>
    </location>
</feature>
<dbReference type="Pfam" id="PF12694">
    <property type="entry name" value="cpYpsA"/>
    <property type="match status" value="1"/>
</dbReference>
<dbReference type="EMBL" id="JAEUXJ010000003">
    <property type="protein sequence ID" value="MBL6455472.1"/>
    <property type="molecule type" value="Genomic_DNA"/>
</dbReference>
<feature type="transmembrane region" description="Helical" evidence="1">
    <location>
        <begin position="284"/>
        <end position="303"/>
    </location>
</feature>
<evidence type="ECO:0000313" key="2">
    <source>
        <dbReference type="EMBL" id="MBL6455472.1"/>
    </source>
</evidence>
<gene>
    <name evidence="2" type="ORF">JMJ55_09070</name>
</gene>
<reference evidence="2 3" key="1">
    <citation type="submission" date="2021-01" db="EMBL/GenBank/DDBJ databases">
        <title>Belnapia mucosa sp. nov. and Belnapia arida sp. nov., isolated from the Tabernas Desert (Almeria, Spain).</title>
        <authorList>
            <person name="Molina-Menor E."/>
            <person name="Vidal-Verdu A."/>
            <person name="Calonge A."/>
            <person name="Satari L."/>
            <person name="Pereto Magraner J."/>
            <person name="Porcar Miralles M."/>
        </authorList>
    </citation>
    <scope>NUCLEOTIDE SEQUENCE [LARGE SCALE GENOMIC DNA]</scope>
    <source>
        <strain evidence="2 3">T6</strain>
    </source>
</reference>
<dbReference type="InterPro" id="IPR024755">
    <property type="entry name" value="cpYpsA"/>
</dbReference>
<sequence>MRIISGGQTGADRAALDVALATGLPHGGKVPRGRWSEDGPIPDRYTVEALESTSPEQRTERNVVESDATLVVTRGPPDNSEGTKLTCALAEQHGKPFLHIDLKTLNEDAAIGRVVNWLRLIRCNTLNVAGPRKSEDEYIYDATFGLLLAVLARAEVGPPPLREKREFTLKIYEQFCNNFRHWDQIRWTGSGVLMAFLGTSYAALLTAINDHPLVVRGSMAAISATSILWIWLLIRLIIYHNSNLKNLEKLVKTSHTDTEEAGALVAGLPFVFSFPKIFRTASFWFLLVFFGLAVLGFFGAFYFDWIKSLTSTAPKDPSVCYFGAT</sequence>
<feature type="transmembrane region" description="Helical" evidence="1">
    <location>
        <begin position="220"/>
        <end position="240"/>
    </location>
</feature>
<accession>A0ABS1V1L8</accession>
<keyword evidence="1" id="KW-1133">Transmembrane helix</keyword>
<protein>
    <submittedName>
        <fullName evidence="2">Molybdenum carrier protein</fullName>
    </submittedName>
</protein>
<evidence type="ECO:0000313" key="3">
    <source>
        <dbReference type="Proteomes" id="UP000606490"/>
    </source>
</evidence>
<comment type="caution">
    <text evidence="2">The sequence shown here is derived from an EMBL/GenBank/DDBJ whole genome shotgun (WGS) entry which is preliminary data.</text>
</comment>
<keyword evidence="1" id="KW-0812">Transmembrane</keyword>
<proteinExistence type="predicted"/>
<organism evidence="2 3">
    <name type="scientific">Belnapia mucosa</name>
    <dbReference type="NCBI Taxonomy" id="2804532"/>
    <lineage>
        <taxon>Bacteria</taxon>
        <taxon>Pseudomonadati</taxon>
        <taxon>Pseudomonadota</taxon>
        <taxon>Alphaproteobacteria</taxon>
        <taxon>Acetobacterales</taxon>
        <taxon>Roseomonadaceae</taxon>
        <taxon>Belnapia</taxon>
    </lineage>
</organism>
<dbReference type="Gene3D" id="3.40.50.450">
    <property type="match status" value="1"/>
</dbReference>
<name>A0ABS1V1L8_9PROT</name>
<evidence type="ECO:0000256" key="1">
    <source>
        <dbReference type="SAM" id="Phobius"/>
    </source>
</evidence>
<keyword evidence="1" id="KW-0472">Membrane</keyword>